<evidence type="ECO:0000313" key="7">
    <source>
        <dbReference type="Proteomes" id="UP000285712"/>
    </source>
</evidence>
<dbReference type="VEuPathDB" id="FungiDB:H257_05652"/>
<dbReference type="InterPro" id="IPR019734">
    <property type="entry name" value="TPR_rpt"/>
</dbReference>
<dbReference type="Gene3D" id="3.30.200.20">
    <property type="entry name" value="Phosphorylase Kinase, domain 1"/>
    <property type="match status" value="1"/>
</dbReference>
<keyword evidence="2 4" id="KW-0067">ATP-binding</keyword>
<feature type="repeat" description="TPR" evidence="3">
    <location>
        <begin position="715"/>
        <end position="748"/>
    </location>
</feature>
<feature type="repeat" description="TPR" evidence="3">
    <location>
        <begin position="29"/>
        <end position="62"/>
    </location>
</feature>
<protein>
    <recommendedName>
        <fullName evidence="5">Protein kinase domain-containing protein</fullName>
    </recommendedName>
</protein>
<dbReference type="Gene3D" id="1.25.40.10">
    <property type="entry name" value="Tetratricopeptide repeat domain"/>
    <property type="match status" value="1"/>
</dbReference>
<dbReference type="Proteomes" id="UP000285712">
    <property type="component" value="Unassembled WGS sequence"/>
</dbReference>
<name>A0A418D1L1_APHAT</name>
<dbReference type="PANTHER" id="PTHR27001:SF931">
    <property type="entry name" value="OS11G0664100 PROTEIN"/>
    <property type="match status" value="1"/>
</dbReference>
<evidence type="ECO:0000256" key="1">
    <source>
        <dbReference type="ARBA" id="ARBA00022741"/>
    </source>
</evidence>
<sequence length="864" mass="95747">MVTDRAISNFCAGDVMSAVAVANQITSGKSVFAWLGEALLCRDQYEFALSAFQEGLQVNPDEVDCLVGIIDTNDSITVANAFRVADMWAVLAKDPNMRELLRAPKFKALIQVVRPPREVSVAEVQQWTDNFSPARKIGEGAFGDVFEGQCQSIPVAVKRLKPTLRLQGDEETDRAVLSTIRREIYVLSKFHHPHIIRLLGFTSVASVAQELCLVYELGPLGSMDQSLVDDARASDLTWKVRVRIAAAVARAINYLHCHDEKSPTFHRDIKSANIVLFHGFVPKLIDCGLSKFIPDPATTHHLGSIMNTKGMALGTPGYMCPTYIRKLQYDAKSEIYSFGIVLLELLTGRLMSSRRDDQDLYDEYIEDMTPIGPDLDARAGPWSVECAQRLEALARECLAPYKTRVSSMLTVLRRLVELEKTYCAATPEEIRMTQLVEDLQRQVDALRCSPKQPAEILRMCNICFDQSANGLGCGAGDVLHFICADCAPQEVQRILNEIEAEATQLARHRAQGGRIQCVVPGCDAVYSEQALAKVLPDAIFGHYRAAQDAVMEQRQYTYHQERFQLELEAARAEFKRSNDLARTRQDAAATAEFMRRQFPNAVQCPRCGAGPVIPENCYNLQTHHGESTSGGGRISNALSGTHRKRHRTTRMGNHLNIELFNASIRGNLKSVRKLIQQGANASWVNQPLTSFCAGVYESAVADANQAVASTERKDISAFAWLGEAFLRRDQYDFALAAFQEGLQVNPEDVDCIVGINDTNDCVDVTKAFGVPDMWAVLAKDPFTRDLLRAPKFKALIQTVRDKPSQYLQHKAELANVLAILETHRQSTRPLTPVPIFPPLSLSLKAASNHLVHGSAAEVAGEVSF</sequence>
<keyword evidence="3" id="KW-0802">TPR repeat</keyword>
<dbReference type="InterPro" id="IPR000719">
    <property type="entry name" value="Prot_kinase_dom"/>
</dbReference>
<organism evidence="6 7">
    <name type="scientific">Aphanomyces astaci</name>
    <name type="common">Crayfish plague agent</name>
    <dbReference type="NCBI Taxonomy" id="112090"/>
    <lineage>
        <taxon>Eukaryota</taxon>
        <taxon>Sar</taxon>
        <taxon>Stramenopiles</taxon>
        <taxon>Oomycota</taxon>
        <taxon>Saprolegniomycetes</taxon>
        <taxon>Saprolegniales</taxon>
        <taxon>Verrucalvaceae</taxon>
        <taxon>Aphanomyces</taxon>
    </lineage>
</organism>
<proteinExistence type="predicted"/>
<reference evidence="6 7" key="1">
    <citation type="submission" date="2018-08" db="EMBL/GenBank/DDBJ databases">
        <title>Aphanomyces genome sequencing and annotation.</title>
        <authorList>
            <person name="Minardi D."/>
            <person name="Oidtmann B."/>
            <person name="Van Der Giezen M."/>
            <person name="Studholme D.J."/>
        </authorList>
    </citation>
    <scope>NUCLEOTIDE SEQUENCE [LARGE SCALE GENOMIC DNA]</scope>
    <source>
        <strain evidence="6 7">Sv</strain>
    </source>
</reference>
<accession>A0A418D1L1</accession>
<evidence type="ECO:0000313" key="6">
    <source>
        <dbReference type="EMBL" id="RHY88345.1"/>
    </source>
</evidence>
<keyword evidence="1 4" id="KW-0547">Nucleotide-binding</keyword>
<dbReference type="PANTHER" id="PTHR27001">
    <property type="entry name" value="OS01G0253100 PROTEIN"/>
    <property type="match status" value="1"/>
</dbReference>
<evidence type="ECO:0000256" key="3">
    <source>
        <dbReference type="PROSITE-ProRule" id="PRU00339"/>
    </source>
</evidence>
<dbReference type="PROSITE" id="PS50005">
    <property type="entry name" value="TPR"/>
    <property type="match status" value="2"/>
</dbReference>
<dbReference type="EMBL" id="QUTG01004378">
    <property type="protein sequence ID" value="RHY88345.1"/>
    <property type="molecule type" value="Genomic_DNA"/>
</dbReference>
<dbReference type="PROSITE" id="PS00107">
    <property type="entry name" value="PROTEIN_KINASE_ATP"/>
    <property type="match status" value="1"/>
</dbReference>
<dbReference type="InterPro" id="IPR011990">
    <property type="entry name" value="TPR-like_helical_dom_sf"/>
</dbReference>
<dbReference type="GO" id="GO:0005886">
    <property type="term" value="C:plasma membrane"/>
    <property type="evidence" value="ECO:0007669"/>
    <property type="project" value="TreeGrafter"/>
</dbReference>
<dbReference type="Gene3D" id="1.10.510.10">
    <property type="entry name" value="Transferase(Phosphotransferase) domain 1"/>
    <property type="match status" value="1"/>
</dbReference>
<dbReference type="GO" id="GO:0005524">
    <property type="term" value="F:ATP binding"/>
    <property type="evidence" value="ECO:0007669"/>
    <property type="project" value="UniProtKB-UniRule"/>
</dbReference>
<dbReference type="VEuPathDB" id="FungiDB:H257_05649"/>
<evidence type="ECO:0000256" key="4">
    <source>
        <dbReference type="PROSITE-ProRule" id="PRU10141"/>
    </source>
</evidence>
<dbReference type="InterPro" id="IPR011009">
    <property type="entry name" value="Kinase-like_dom_sf"/>
</dbReference>
<evidence type="ECO:0000259" key="5">
    <source>
        <dbReference type="PROSITE" id="PS50011"/>
    </source>
</evidence>
<comment type="caution">
    <text evidence="6">The sequence shown here is derived from an EMBL/GenBank/DDBJ whole genome shotgun (WGS) entry which is preliminary data.</text>
</comment>
<dbReference type="InterPro" id="IPR017441">
    <property type="entry name" value="Protein_kinase_ATP_BS"/>
</dbReference>
<feature type="binding site" evidence="4">
    <location>
        <position position="158"/>
    </location>
    <ligand>
        <name>ATP</name>
        <dbReference type="ChEBI" id="CHEBI:30616"/>
    </ligand>
</feature>
<dbReference type="Gene3D" id="1.10.260.100">
    <property type="match status" value="1"/>
</dbReference>
<dbReference type="Pfam" id="PF00069">
    <property type="entry name" value="Pkinase"/>
    <property type="match status" value="1"/>
</dbReference>
<gene>
    <name evidence="6" type="ORF">DYB35_008707</name>
</gene>
<dbReference type="PROSITE" id="PS50011">
    <property type="entry name" value="PROTEIN_KINASE_DOM"/>
    <property type="match status" value="1"/>
</dbReference>
<dbReference type="SUPFAM" id="SSF56112">
    <property type="entry name" value="Protein kinase-like (PK-like)"/>
    <property type="match status" value="1"/>
</dbReference>
<dbReference type="AlphaFoldDB" id="A0A418D1L1"/>
<feature type="domain" description="Protein kinase" evidence="5">
    <location>
        <begin position="131"/>
        <end position="422"/>
    </location>
</feature>
<dbReference type="SMART" id="SM00220">
    <property type="entry name" value="S_TKc"/>
    <property type="match status" value="1"/>
</dbReference>
<dbReference type="SUPFAM" id="SSF48452">
    <property type="entry name" value="TPR-like"/>
    <property type="match status" value="1"/>
</dbReference>
<evidence type="ECO:0000256" key="2">
    <source>
        <dbReference type="ARBA" id="ARBA00022840"/>
    </source>
</evidence>
<dbReference type="GO" id="GO:0004672">
    <property type="term" value="F:protein kinase activity"/>
    <property type="evidence" value="ECO:0007669"/>
    <property type="project" value="InterPro"/>
</dbReference>
<dbReference type="SMART" id="SM00028">
    <property type="entry name" value="TPR"/>
    <property type="match status" value="2"/>
</dbReference>